<dbReference type="SUPFAM" id="SSF53300">
    <property type="entry name" value="vWA-like"/>
    <property type="match status" value="1"/>
</dbReference>
<feature type="compositionally biased region" description="Low complexity" evidence="1">
    <location>
        <begin position="728"/>
        <end position="737"/>
    </location>
</feature>
<feature type="domain" description="VWFA" evidence="2">
    <location>
        <begin position="285"/>
        <end position="454"/>
    </location>
</feature>
<feature type="compositionally biased region" description="Low complexity" evidence="1">
    <location>
        <begin position="766"/>
        <end position="780"/>
    </location>
</feature>
<dbReference type="PANTHER" id="PTHR45737">
    <property type="entry name" value="VON WILLEBRAND FACTOR A DOMAIN-CONTAINING PROTEIN 5A"/>
    <property type="match status" value="1"/>
</dbReference>
<feature type="region of interest" description="Disordered" evidence="1">
    <location>
        <begin position="651"/>
        <end position="686"/>
    </location>
</feature>
<accession>A0A067PIS1</accession>
<dbReference type="InterPro" id="IPR036465">
    <property type="entry name" value="vWFA_dom_sf"/>
</dbReference>
<feature type="region of interest" description="Disordered" evidence="1">
    <location>
        <begin position="715"/>
        <end position="834"/>
    </location>
</feature>
<name>A0A067PIS1_9AGAM</name>
<dbReference type="HOGENOM" id="CLU_003826_0_0_1"/>
<feature type="compositionally biased region" description="Acidic residues" evidence="1">
    <location>
        <begin position="740"/>
        <end position="760"/>
    </location>
</feature>
<dbReference type="PANTHER" id="PTHR45737:SF6">
    <property type="entry name" value="VON WILLEBRAND FACTOR A DOMAIN-CONTAINING PROTEIN 5A"/>
    <property type="match status" value="1"/>
</dbReference>
<dbReference type="Pfam" id="PF08487">
    <property type="entry name" value="VIT"/>
    <property type="match status" value="1"/>
</dbReference>
<feature type="region of interest" description="Disordered" evidence="1">
    <location>
        <begin position="480"/>
        <end position="515"/>
    </location>
</feature>
<evidence type="ECO:0008006" key="6">
    <source>
        <dbReference type="Google" id="ProtNLM"/>
    </source>
</evidence>
<dbReference type="Gene3D" id="3.40.50.410">
    <property type="entry name" value="von Willebrand factor, type A domain"/>
    <property type="match status" value="1"/>
</dbReference>
<dbReference type="AlphaFoldDB" id="A0A067PIS1"/>
<dbReference type="InterPro" id="IPR013694">
    <property type="entry name" value="VIT"/>
</dbReference>
<evidence type="ECO:0000313" key="5">
    <source>
        <dbReference type="Proteomes" id="UP000027265"/>
    </source>
</evidence>
<feature type="compositionally biased region" description="Polar residues" evidence="1">
    <location>
        <begin position="486"/>
        <end position="495"/>
    </location>
</feature>
<evidence type="ECO:0000259" key="2">
    <source>
        <dbReference type="SMART" id="SM00327"/>
    </source>
</evidence>
<dbReference type="OrthoDB" id="1729737at2759"/>
<dbReference type="SMART" id="SM00327">
    <property type="entry name" value="VWA"/>
    <property type="match status" value="1"/>
</dbReference>
<dbReference type="STRING" id="933084.A0A067PIS1"/>
<feature type="compositionally biased region" description="Low complexity" evidence="1">
    <location>
        <begin position="496"/>
        <end position="506"/>
    </location>
</feature>
<keyword evidence="5" id="KW-1185">Reference proteome</keyword>
<dbReference type="Proteomes" id="UP000027265">
    <property type="component" value="Unassembled WGS sequence"/>
</dbReference>
<sequence>MEQQFAGIVHRPQDQTQGLVHLPLEEVDVKVQIVDSSARVTLTQTFSNLSDSSTGRAKYVFPVPSRAAVCAFEMETSSGRKIVGVCKAKEEATQDFENAVRAGRDAAIVEWVSDDVFTISLGKIRAHQTVVTKLAYVMDLMDDEFPDQVRFQLPMCVGERYGDVPPAMENASTASSATRIRITLDIQTSGHIQSVTSPTHTILLIPYRTHYGRSSFRRTTAKFRSTLFLERDFVLVVQAEGLDTPRCFAERARHPRGSNNGGNGRETIALQLTVVPKFELPPLPAQEYIFLVDRSGSMGGRRIDTAKGTLVMLLRMLPTRGTIFNIFSFGSQTDSLWESSVGYGEDTLNRATAYADSMEANYGGTEIRAALDQALGSRNTSMPTVAFVLTDGQTTDIDNTISTVSQHVASSSTSTPLRVFTLGIGEQVSSAMCEGIARAGNGTCLLAVTTESILGKCAKLVHAGRVTSIKDVTIDWGVREEEDVSSPRSPSLQVPSTSRRGSGTSRSRTRSRIPVVHQSPSSITSIYPGIRFTVFAIVANPHEDVPKEVTLRGKLDGEGDQQVEMVVPVTMVKPISRSPLPLIHTLAARRLITELEEDKQGVVGVPGFLNVDPQVARERDELTKAAIVRLGERYQLASRYTSFVAVDPEEEDVDRGVFDRQSNSSSSGRRRAGGAGARSRNAEESANSSLPEYIRFGLAYLAGWIFGYSGDETGLDQRSSRRSARLPGAWSASSAASAHEEEEAEFGEEEEEGEEEDGYDSADTVSTMSSLESHSSEWSAPPTPTPRRRRLRSEPTSPIDGSRQRSPSPSFDIRPQPSTRTNRHRHSQDPPPVPTEVVSLVRLQAFDGSFPLIDSLRHIVGSQGQNDFPHVDETLWATALAVAYLKKHLTGQPELLGGLLEKAMGFVNGYVGSGGMAIDFGILLNRAENIVV</sequence>
<organism evidence="4 5">
    <name type="scientific">Jaapia argillacea MUCL 33604</name>
    <dbReference type="NCBI Taxonomy" id="933084"/>
    <lineage>
        <taxon>Eukaryota</taxon>
        <taxon>Fungi</taxon>
        <taxon>Dikarya</taxon>
        <taxon>Basidiomycota</taxon>
        <taxon>Agaricomycotina</taxon>
        <taxon>Agaricomycetes</taxon>
        <taxon>Agaricomycetidae</taxon>
        <taxon>Jaapiales</taxon>
        <taxon>Jaapiaceae</taxon>
        <taxon>Jaapia</taxon>
    </lineage>
</organism>
<dbReference type="InParanoid" id="A0A067PIS1"/>
<reference evidence="5" key="1">
    <citation type="journal article" date="2014" name="Proc. Natl. Acad. Sci. U.S.A.">
        <title>Extensive sampling of basidiomycete genomes demonstrates inadequacy of the white-rot/brown-rot paradigm for wood decay fungi.</title>
        <authorList>
            <person name="Riley R."/>
            <person name="Salamov A.A."/>
            <person name="Brown D.W."/>
            <person name="Nagy L.G."/>
            <person name="Floudas D."/>
            <person name="Held B.W."/>
            <person name="Levasseur A."/>
            <person name="Lombard V."/>
            <person name="Morin E."/>
            <person name="Otillar R."/>
            <person name="Lindquist E.A."/>
            <person name="Sun H."/>
            <person name="LaButti K.M."/>
            <person name="Schmutz J."/>
            <person name="Jabbour D."/>
            <person name="Luo H."/>
            <person name="Baker S.E."/>
            <person name="Pisabarro A.G."/>
            <person name="Walton J.D."/>
            <person name="Blanchette R.A."/>
            <person name="Henrissat B."/>
            <person name="Martin F."/>
            <person name="Cullen D."/>
            <person name="Hibbett D.S."/>
            <person name="Grigoriev I.V."/>
        </authorList>
    </citation>
    <scope>NUCLEOTIDE SEQUENCE [LARGE SCALE GENOMIC DNA]</scope>
    <source>
        <strain evidence="5">MUCL 33604</strain>
    </source>
</reference>
<evidence type="ECO:0000259" key="3">
    <source>
        <dbReference type="SMART" id="SM00609"/>
    </source>
</evidence>
<proteinExistence type="predicted"/>
<dbReference type="InterPro" id="IPR002035">
    <property type="entry name" value="VWF_A"/>
</dbReference>
<dbReference type="SMART" id="SM00609">
    <property type="entry name" value="VIT"/>
    <property type="match status" value="1"/>
</dbReference>
<feature type="domain" description="VIT" evidence="3">
    <location>
        <begin position="8"/>
        <end position="138"/>
    </location>
</feature>
<dbReference type="EMBL" id="KL197732">
    <property type="protein sequence ID" value="KDQ53740.1"/>
    <property type="molecule type" value="Genomic_DNA"/>
</dbReference>
<dbReference type="Pfam" id="PF13768">
    <property type="entry name" value="VWA_3"/>
    <property type="match status" value="1"/>
</dbReference>
<protein>
    <recommendedName>
        <fullName evidence="6">VIT domain-containing protein</fullName>
    </recommendedName>
</protein>
<evidence type="ECO:0000313" key="4">
    <source>
        <dbReference type="EMBL" id="KDQ53740.1"/>
    </source>
</evidence>
<evidence type="ECO:0000256" key="1">
    <source>
        <dbReference type="SAM" id="MobiDB-lite"/>
    </source>
</evidence>
<gene>
    <name evidence="4" type="ORF">JAAARDRAFT_197188</name>
</gene>